<feature type="transmembrane region" description="Helical" evidence="1">
    <location>
        <begin position="73"/>
        <end position="93"/>
    </location>
</feature>
<evidence type="ECO:0000313" key="2">
    <source>
        <dbReference type="EMBL" id="OAG31829.1"/>
    </source>
</evidence>
<organism evidence="2 3">
    <name type="scientific">Nematocida displodere</name>
    <dbReference type="NCBI Taxonomy" id="1805483"/>
    <lineage>
        <taxon>Eukaryota</taxon>
        <taxon>Fungi</taxon>
        <taxon>Fungi incertae sedis</taxon>
        <taxon>Microsporidia</taxon>
        <taxon>Nematocida</taxon>
    </lineage>
</organism>
<dbReference type="GeneID" id="93646654"/>
<dbReference type="EMBL" id="LTDL01000014">
    <property type="protein sequence ID" value="OAG31829.1"/>
    <property type="molecule type" value="Genomic_DNA"/>
</dbReference>
<evidence type="ECO:0008006" key="4">
    <source>
        <dbReference type="Google" id="ProtNLM"/>
    </source>
</evidence>
<feature type="transmembrane region" description="Helical" evidence="1">
    <location>
        <begin position="166"/>
        <end position="190"/>
    </location>
</feature>
<reference evidence="2 3" key="1">
    <citation type="submission" date="2016-02" db="EMBL/GenBank/DDBJ databases">
        <title>Discovery of a natural microsporidian pathogen with a broad tissue tropism in Caenorhabditis elegans.</title>
        <authorList>
            <person name="Luallen R.J."/>
            <person name="Reinke A.W."/>
            <person name="Tong L."/>
            <person name="Botts M.R."/>
            <person name="Felix M.-A."/>
            <person name="Troemel E.R."/>
        </authorList>
    </citation>
    <scope>NUCLEOTIDE SEQUENCE [LARGE SCALE GENOMIC DNA]</scope>
    <source>
        <strain evidence="2 3">JUm2807</strain>
    </source>
</reference>
<dbReference type="AlphaFoldDB" id="A0A177ELH5"/>
<protein>
    <recommendedName>
        <fullName evidence="4">Transmembrane protein</fullName>
    </recommendedName>
</protein>
<name>A0A177ELH5_9MICR</name>
<dbReference type="VEuPathDB" id="MicrosporidiaDB:NEDG_00304"/>
<evidence type="ECO:0000256" key="1">
    <source>
        <dbReference type="SAM" id="Phobius"/>
    </source>
</evidence>
<accession>A0A177ELH5</accession>
<keyword evidence="1" id="KW-0472">Membrane</keyword>
<sequence length="191" mass="19895">MEEAPFEASSVGRGAEWSGLFSLGVSLAFLYHCSFFGSAGAIDASQWVLTCGIGGLTIVSTANGIASGVSNSLFFFFCAYFFCLLGALVVLLNFLTLCFTLTDNIAVSGTSFIVCSCFMVLFYTATKESVCGGVLSTVAATAFFFVIELFIIALVVVVLLEPALVVAIALGVSGMVRGAFSGLRGLFAVLS</sequence>
<gene>
    <name evidence="2" type="ORF">NEDG_00304</name>
</gene>
<dbReference type="OrthoDB" id="2191505at2759"/>
<evidence type="ECO:0000313" key="3">
    <source>
        <dbReference type="Proteomes" id="UP000185944"/>
    </source>
</evidence>
<feature type="transmembrane region" description="Helical" evidence="1">
    <location>
        <begin position="47"/>
        <end position="66"/>
    </location>
</feature>
<dbReference type="RefSeq" id="XP_067545430.1">
    <property type="nucleotide sequence ID" value="XM_067687722.1"/>
</dbReference>
<keyword evidence="1" id="KW-0812">Transmembrane</keyword>
<comment type="caution">
    <text evidence="2">The sequence shown here is derived from an EMBL/GenBank/DDBJ whole genome shotgun (WGS) entry which is preliminary data.</text>
</comment>
<keyword evidence="3" id="KW-1185">Reference proteome</keyword>
<feature type="transmembrane region" description="Helical" evidence="1">
    <location>
        <begin position="137"/>
        <end position="160"/>
    </location>
</feature>
<proteinExistence type="predicted"/>
<feature type="transmembrane region" description="Helical" evidence="1">
    <location>
        <begin position="105"/>
        <end position="125"/>
    </location>
</feature>
<dbReference type="Proteomes" id="UP000185944">
    <property type="component" value="Unassembled WGS sequence"/>
</dbReference>
<keyword evidence="1" id="KW-1133">Transmembrane helix</keyword>
<feature type="transmembrane region" description="Helical" evidence="1">
    <location>
        <begin position="20"/>
        <end position="41"/>
    </location>
</feature>